<dbReference type="GO" id="GO:0045892">
    <property type="term" value="P:negative regulation of DNA-templated transcription"/>
    <property type="evidence" value="ECO:0007669"/>
    <property type="project" value="TreeGrafter"/>
</dbReference>
<dbReference type="SUPFAM" id="SSF64288">
    <property type="entry name" value="Chorismate lyase-like"/>
    <property type="match status" value="1"/>
</dbReference>
<keyword evidence="2" id="KW-0238">DNA-binding</keyword>
<dbReference type="PROSITE" id="PS50949">
    <property type="entry name" value="HTH_GNTR"/>
    <property type="match status" value="1"/>
</dbReference>
<dbReference type="InterPro" id="IPR036388">
    <property type="entry name" value="WH-like_DNA-bd_sf"/>
</dbReference>
<dbReference type="GO" id="GO:0003700">
    <property type="term" value="F:DNA-binding transcription factor activity"/>
    <property type="evidence" value="ECO:0007669"/>
    <property type="project" value="InterPro"/>
</dbReference>
<evidence type="ECO:0000256" key="3">
    <source>
        <dbReference type="ARBA" id="ARBA00023163"/>
    </source>
</evidence>
<dbReference type="SUPFAM" id="SSF46785">
    <property type="entry name" value="Winged helix' DNA-binding domain"/>
    <property type="match status" value="1"/>
</dbReference>
<dbReference type="Gene3D" id="3.40.1410.10">
    <property type="entry name" value="Chorismate lyase-like"/>
    <property type="match status" value="1"/>
</dbReference>
<dbReference type="AlphaFoldDB" id="A0A1I1QGS4"/>
<dbReference type="CDD" id="cd07377">
    <property type="entry name" value="WHTH_GntR"/>
    <property type="match status" value="1"/>
</dbReference>
<evidence type="ECO:0000256" key="2">
    <source>
        <dbReference type="ARBA" id="ARBA00023125"/>
    </source>
</evidence>
<reference evidence="5 6" key="1">
    <citation type="submission" date="2016-10" db="EMBL/GenBank/DDBJ databases">
        <authorList>
            <person name="de Groot N.N."/>
        </authorList>
    </citation>
    <scope>NUCLEOTIDE SEQUENCE [LARGE SCALE GENOMIC DNA]</scope>
    <source>
        <strain evidence="5 6">CGMCC 4.5739</strain>
    </source>
</reference>
<evidence type="ECO:0000313" key="6">
    <source>
        <dbReference type="Proteomes" id="UP000199207"/>
    </source>
</evidence>
<keyword evidence="6" id="KW-1185">Reference proteome</keyword>
<dbReference type="InterPro" id="IPR050679">
    <property type="entry name" value="Bact_HTH_transcr_reg"/>
</dbReference>
<evidence type="ECO:0000259" key="4">
    <source>
        <dbReference type="PROSITE" id="PS50949"/>
    </source>
</evidence>
<dbReference type="Pfam" id="PF00392">
    <property type="entry name" value="GntR"/>
    <property type="match status" value="1"/>
</dbReference>
<dbReference type="STRING" id="910347.SAMN05421773_11199"/>
<dbReference type="EMBL" id="FOLM01000011">
    <property type="protein sequence ID" value="SFD21255.1"/>
    <property type="molecule type" value="Genomic_DNA"/>
</dbReference>
<feature type="domain" description="HTH gntR-type" evidence="4">
    <location>
        <begin position="8"/>
        <end position="76"/>
    </location>
</feature>
<gene>
    <name evidence="5" type="ORF">SAMN05421773_11199</name>
</gene>
<dbReference type="Proteomes" id="UP000199207">
    <property type="component" value="Unassembled WGS sequence"/>
</dbReference>
<dbReference type="PANTHER" id="PTHR44846">
    <property type="entry name" value="MANNOSYL-D-GLYCERATE TRANSPORT/METABOLISM SYSTEM REPRESSOR MNGR-RELATED"/>
    <property type="match status" value="1"/>
</dbReference>
<name>A0A1I1QGS4_9ACTN</name>
<dbReference type="OrthoDB" id="3517122at2"/>
<sequence>MAEIQRPSALYKQVAAALRDAITSGEFPPGTPLPSETQLIERYQVSRPTVRNAIAALRAEGLIEVIHGKGSYVRSTPTTTATLTRTITHNTDGTYTTELSTWTLAETPHIHRTHTDTHTAPFLELDEGEALFGVDRLYTTPAGARIAHRTLIPFATAEGTELADHPDTDPDRIYTLLAQAGHTLAWTETTSARMPRPDERTTLHLPDATPLLHTTRVTHGNTGPLILEDLHTSGETTRATYRITADTAAHD</sequence>
<keyword evidence="1" id="KW-0805">Transcription regulation</keyword>
<dbReference type="SMART" id="SM00345">
    <property type="entry name" value="HTH_GNTR"/>
    <property type="match status" value="1"/>
</dbReference>
<organism evidence="5 6">
    <name type="scientific">Streptomyces aidingensis</name>
    <dbReference type="NCBI Taxonomy" id="910347"/>
    <lineage>
        <taxon>Bacteria</taxon>
        <taxon>Bacillati</taxon>
        <taxon>Actinomycetota</taxon>
        <taxon>Actinomycetes</taxon>
        <taxon>Kitasatosporales</taxon>
        <taxon>Streptomycetaceae</taxon>
        <taxon>Streptomyces</taxon>
    </lineage>
</organism>
<protein>
    <submittedName>
        <fullName evidence="5">GntR family transcriptional regulator</fullName>
    </submittedName>
</protein>
<dbReference type="InterPro" id="IPR011663">
    <property type="entry name" value="UTRA"/>
</dbReference>
<dbReference type="InterPro" id="IPR028978">
    <property type="entry name" value="Chorismate_lyase_/UTRA_dom_sf"/>
</dbReference>
<dbReference type="Pfam" id="PF07702">
    <property type="entry name" value="UTRA"/>
    <property type="match status" value="1"/>
</dbReference>
<dbReference type="GO" id="GO:0003677">
    <property type="term" value="F:DNA binding"/>
    <property type="evidence" value="ECO:0007669"/>
    <property type="project" value="UniProtKB-KW"/>
</dbReference>
<dbReference type="RefSeq" id="WP_093840176.1">
    <property type="nucleotide sequence ID" value="NZ_FOLM01000011.1"/>
</dbReference>
<keyword evidence="3" id="KW-0804">Transcription</keyword>
<dbReference type="InterPro" id="IPR036390">
    <property type="entry name" value="WH_DNA-bd_sf"/>
</dbReference>
<evidence type="ECO:0000256" key="1">
    <source>
        <dbReference type="ARBA" id="ARBA00023015"/>
    </source>
</evidence>
<evidence type="ECO:0000313" key="5">
    <source>
        <dbReference type="EMBL" id="SFD21255.1"/>
    </source>
</evidence>
<dbReference type="PRINTS" id="PR00035">
    <property type="entry name" value="HTHGNTR"/>
</dbReference>
<dbReference type="PANTHER" id="PTHR44846:SF17">
    <property type="entry name" value="GNTR-FAMILY TRANSCRIPTIONAL REGULATOR"/>
    <property type="match status" value="1"/>
</dbReference>
<proteinExistence type="predicted"/>
<dbReference type="Gene3D" id="1.10.10.10">
    <property type="entry name" value="Winged helix-like DNA-binding domain superfamily/Winged helix DNA-binding domain"/>
    <property type="match status" value="1"/>
</dbReference>
<accession>A0A1I1QGS4</accession>
<dbReference type="InterPro" id="IPR000524">
    <property type="entry name" value="Tscrpt_reg_HTH_GntR"/>
</dbReference>